<comment type="caution">
    <text evidence="2">The sequence shown here is derived from an EMBL/GenBank/DDBJ whole genome shotgun (WGS) entry which is preliminary data.</text>
</comment>
<keyword evidence="3" id="KW-1185">Reference proteome</keyword>
<reference evidence="2 3" key="1">
    <citation type="journal article" date="2025" name="Microbiol. Resour. Announc.">
        <title>Draft genome sequences for Neonectria magnoliae and Neonectria punicea, canker pathogens of Liriodendron tulipifera and Acer saccharum in West Virginia.</title>
        <authorList>
            <person name="Petronek H.M."/>
            <person name="Kasson M.T."/>
            <person name="Metheny A.M."/>
            <person name="Stauder C.M."/>
            <person name="Lovett B."/>
            <person name="Lynch S.C."/>
            <person name="Garnas J.R."/>
            <person name="Kasson L.R."/>
            <person name="Stajich J.E."/>
        </authorList>
    </citation>
    <scope>NUCLEOTIDE SEQUENCE [LARGE SCALE GENOMIC DNA]</scope>
    <source>
        <strain evidence="2 3">NRRL 64653</strain>
    </source>
</reference>
<sequence>MSALRTTSKTLLRGQLRPAARVAAPLLRRTDARSVGHVPGEDNLGGPGGQQPVPPKPGGPEALKRNWIPIGGSALLLLAAISYMSSSDKPVKSKEADLKAAMSTEIGALPPETPNSLAKRLKDKEVDALTEMSGRKGGGTMGSFRSE</sequence>
<proteinExistence type="predicted"/>
<gene>
    <name evidence="2" type="ORF">QQX98_009243</name>
</gene>
<organism evidence="2 3">
    <name type="scientific">Neonectria punicea</name>
    <dbReference type="NCBI Taxonomy" id="979145"/>
    <lineage>
        <taxon>Eukaryota</taxon>
        <taxon>Fungi</taxon>
        <taxon>Dikarya</taxon>
        <taxon>Ascomycota</taxon>
        <taxon>Pezizomycotina</taxon>
        <taxon>Sordariomycetes</taxon>
        <taxon>Hypocreomycetidae</taxon>
        <taxon>Hypocreales</taxon>
        <taxon>Nectriaceae</taxon>
        <taxon>Neonectria</taxon>
    </lineage>
</organism>
<protein>
    <submittedName>
        <fullName evidence="2">Uncharacterized protein</fullName>
    </submittedName>
</protein>
<feature type="compositionally biased region" description="Low complexity" evidence="1">
    <location>
        <begin position="16"/>
        <end position="27"/>
    </location>
</feature>
<accession>A0ABR1GT65</accession>
<evidence type="ECO:0000313" key="2">
    <source>
        <dbReference type="EMBL" id="KAK7408595.1"/>
    </source>
</evidence>
<name>A0ABR1GT65_9HYPO</name>
<dbReference type="Proteomes" id="UP001498476">
    <property type="component" value="Unassembled WGS sequence"/>
</dbReference>
<evidence type="ECO:0000256" key="1">
    <source>
        <dbReference type="SAM" id="MobiDB-lite"/>
    </source>
</evidence>
<feature type="compositionally biased region" description="Polar residues" evidence="1">
    <location>
        <begin position="1"/>
        <end position="10"/>
    </location>
</feature>
<evidence type="ECO:0000313" key="3">
    <source>
        <dbReference type="Proteomes" id="UP001498476"/>
    </source>
</evidence>
<dbReference type="EMBL" id="JAZAVJ010000181">
    <property type="protein sequence ID" value="KAK7408595.1"/>
    <property type="molecule type" value="Genomic_DNA"/>
</dbReference>
<feature type="region of interest" description="Disordered" evidence="1">
    <location>
        <begin position="1"/>
        <end position="64"/>
    </location>
</feature>